<comment type="subcellular location">
    <subcellularLocation>
        <location evidence="1">Nucleus</location>
    </subcellularLocation>
</comment>
<feature type="coiled-coil region" evidence="7">
    <location>
        <begin position="447"/>
        <end position="474"/>
    </location>
</feature>
<dbReference type="PANTHER" id="PTHR23329:SF1">
    <property type="entry name" value="TUFTELIN-INTERACTING PROTEIN 11"/>
    <property type="match status" value="1"/>
</dbReference>
<dbReference type="Pfam" id="PF07842">
    <property type="entry name" value="GCFC"/>
    <property type="match status" value="1"/>
</dbReference>
<name>A0A0D2LKH5_HYPSF</name>
<keyword evidence="6" id="KW-0539">Nucleus</keyword>
<dbReference type="Pfam" id="PF12457">
    <property type="entry name" value="TIP_N"/>
    <property type="match status" value="1"/>
</dbReference>
<dbReference type="InterPro" id="IPR022783">
    <property type="entry name" value="GCFC_dom"/>
</dbReference>
<dbReference type="SMART" id="SM00443">
    <property type="entry name" value="G_patch"/>
    <property type="match status" value="1"/>
</dbReference>
<comment type="similarity">
    <text evidence="2">Belongs to the TFP11/STIP family.</text>
</comment>
<evidence type="ECO:0000256" key="5">
    <source>
        <dbReference type="ARBA" id="ARBA00023187"/>
    </source>
</evidence>
<evidence type="ECO:0000313" key="10">
    <source>
        <dbReference type="EMBL" id="KJA28197.1"/>
    </source>
</evidence>
<feature type="domain" description="G-patch" evidence="9">
    <location>
        <begin position="281"/>
        <end position="327"/>
    </location>
</feature>
<dbReference type="AlphaFoldDB" id="A0A0D2LKH5"/>
<dbReference type="EMBL" id="KN817522">
    <property type="protein sequence ID" value="KJA28197.1"/>
    <property type="molecule type" value="Genomic_DNA"/>
</dbReference>
<dbReference type="GO" id="GO:0071008">
    <property type="term" value="C:U2-type post-mRNA release spliceosomal complex"/>
    <property type="evidence" value="ECO:0007669"/>
    <property type="project" value="TreeGrafter"/>
</dbReference>
<feature type="compositionally biased region" description="Polar residues" evidence="8">
    <location>
        <begin position="180"/>
        <end position="192"/>
    </location>
</feature>
<dbReference type="OMA" id="CEQDIIQ"/>
<evidence type="ECO:0000256" key="1">
    <source>
        <dbReference type="ARBA" id="ARBA00004123"/>
    </source>
</evidence>
<sequence>MARRKRMLDDGDDSDSGGNSDDPDFDFDNDPNAREERALFENPYQNKRRRRNGKEDALYGIFADNSDDEDNRKGASMSKPKRNDWTKAPAFVSGDKPVKLDDTMEVDSDNAEDNDEGSDSDDEDDDDGEAGGSEGEGVTREDAGYSDESEPSRPPSPRVRIEDEPEDEPQQRPRMGGIGSSNAHATGIPSFSTGGGIGASKSEPAISSPGMSRGGIGAKRGGIGSRITAETSMDPDDAASPHTPDIPSAFASRSTSFARAPNPTPSVPLPAHEAAHFSKISSTFGARMLAKMGWQAGLGLGQTGEGIVIPIESKLRPQKMGIAFKGFKEKTAQSKLEARRRGEVVSDDEDEKVTKHKKKAKAQQDKRSDVWKRPKKVKTKTEHKTYEQILEEAGEAPVNAGLGQIIDATGAVPREVSSLADISLNSWSPSNDPTRIPEVRHNIRLIADACKSDLDGLAREAKALQERKKFIISEDARLRKKVEDEAELIARLQQIQLVTSDINAVAKDLLSTYEVSLDLFSPLFEKLIHEFGNEYDKYHLDELVVAAITPTMRRMSADWNPLEDPTRFLSTFRSWRRALKINTEEPPPKTEVDVYGSKTIAARPEDMQKPMTPFESLLWNVWLPKVRTSINNEWSPENPHPAVKLYELWSSFLPPFIRDNLLDQLVLPKVQKSVANWSAQKSKVSLQAVVFPWLPHVGLRLEDVVGDARRKIKNLLRSWTADEPIPADLLAWKGVFDKTEWDNMLLKYVVPKLGVILRNDFRINPRDQKMEPLHHVLNWTSIIRPSIISQILETEFFPKWLDVLHLWLVQPRVSFEEVAQWYSFWKETFPEDIRNLPGISRGFTRGLQLMNKAIEFGPDAPTKLAKPDFLAEISAPSSPARAKDVEKIARPSARTHEITFRSIVEEHAASHNLLFIPTGKAHELSRMPLFRLSRTADGRKGLLVYILDDAVWAPKTESGHVESEEFKAISLEDMVLRAI</sequence>
<evidence type="ECO:0000256" key="6">
    <source>
        <dbReference type="ARBA" id="ARBA00023242"/>
    </source>
</evidence>
<dbReference type="GO" id="GO:0000390">
    <property type="term" value="P:spliceosomal complex disassembly"/>
    <property type="evidence" value="ECO:0007669"/>
    <property type="project" value="InterPro"/>
</dbReference>
<feature type="region of interest" description="Disordered" evidence="8">
    <location>
        <begin position="332"/>
        <end position="378"/>
    </location>
</feature>
<dbReference type="PANTHER" id="PTHR23329">
    <property type="entry name" value="TUFTELIN-INTERACTING PROTEIN 11-RELATED"/>
    <property type="match status" value="1"/>
</dbReference>
<dbReference type="Proteomes" id="UP000054270">
    <property type="component" value="Unassembled WGS sequence"/>
</dbReference>
<feature type="compositionally biased region" description="Acidic residues" evidence="8">
    <location>
        <begin position="103"/>
        <end position="129"/>
    </location>
</feature>
<keyword evidence="11" id="KW-1185">Reference proteome</keyword>
<evidence type="ECO:0000256" key="7">
    <source>
        <dbReference type="SAM" id="Coils"/>
    </source>
</evidence>
<evidence type="ECO:0000256" key="8">
    <source>
        <dbReference type="SAM" id="MobiDB-lite"/>
    </source>
</evidence>
<evidence type="ECO:0000256" key="4">
    <source>
        <dbReference type="ARBA" id="ARBA00022728"/>
    </source>
</evidence>
<feature type="compositionally biased region" description="Basic and acidic residues" evidence="8">
    <location>
        <begin position="362"/>
        <end position="372"/>
    </location>
</feature>
<keyword evidence="5" id="KW-0508">mRNA splicing</keyword>
<keyword evidence="3" id="KW-0507">mRNA processing</keyword>
<evidence type="ECO:0000256" key="2">
    <source>
        <dbReference type="ARBA" id="ARBA00010900"/>
    </source>
</evidence>
<reference evidence="11" key="1">
    <citation type="submission" date="2014-04" db="EMBL/GenBank/DDBJ databases">
        <title>Evolutionary Origins and Diversification of the Mycorrhizal Mutualists.</title>
        <authorList>
            <consortium name="DOE Joint Genome Institute"/>
            <consortium name="Mycorrhizal Genomics Consortium"/>
            <person name="Kohler A."/>
            <person name="Kuo A."/>
            <person name="Nagy L.G."/>
            <person name="Floudas D."/>
            <person name="Copeland A."/>
            <person name="Barry K.W."/>
            <person name="Cichocki N."/>
            <person name="Veneault-Fourrey C."/>
            <person name="LaButti K."/>
            <person name="Lindquist E.A."/>
            <person name="Lipzen A."/>
            <person name="Lundell T."/>
            <person name="Morin E."/>
            <person name="Murat C."/>
            <person name="Riley R."/>
            <person name="Ohm R."/>
            <person name="Sun H."/>
            <person name="Tunlid A."/>
            <person name="Henrissat B."/>
            <person name="Grigoriev I.V."/>
            <person name="Hibbett D.S."/>
            <person name="Martin F."/>
        </authorList>
    </citation>
    <scope>NUCLEOTIDE SEQUENCE [LARGE SCALE GENOMIC DNA]</scope>
    <source>
        <strain evidence="11">FD-334 SS-4</strain>
    </source>
</reference>
<dbReference type="Pfam" id="PF01585">
    <property type="entry name" value="G-patch"/>
    <property type="match status" value="1"/>
</dbReference>
<feature type="region of interest" description="Disordered" evidence="8">
    <location>
        <begin position="1"/>
        <end position="249"/>
    </location>
</feature>
<dbReference type="InterPro" id="IPR000467">
    <property type="entry name" value="G_patch_dom"/>
</dbReference>
<evidence type="ECO:0000313" key="11">
    <source>
        <dbReference type="Proteomes" id="UP000054270"/>
    </source>
</evidence>
<protein>
    <recommendedName>
        <fullName evidence="9">G-patch domain-containing protein</fullName>
    </recommendedName>
</protein>
<evidence type="ECO:0000256" key="3">
    <source>
        <dbReference type="ARBA" id="ARBA00022664"/>
    </source>
</evidence>
<feature type="compositionally biased region" description="Gly residues" evidence="8">
    <location>
        <begin position="212"/>
        <end position="224"/>
    </location>
</feature>
<dbReference type="InterPro" id="IPR022159">
    <property type="entry name" value="STIP/TFIP11_N"/>
</dbReference>
<proteinExistence type="inferred from homology"/>
<dbReference type="PROSITE" id="PS50174">
    <property type="entry name" value="G_PATCH"/>
    <property type="match status" value="1"/>
</dbReference>
<accession>A0A0D2LKH5</accession>
<dbReference type="InterPro" id="IPR045211">
    <property type="entry name" value="TFP11/STIP/Ntr1"/>
</dbReference>
<gene>
    <name evidence="10" type="ORF">HYPSUDRAFT_34579</name>
</gene>
<dbReference type="STRING" id="945553.A0A0D2LKH5"/>
<keyword evidence="7" id="KW-0175">Coiled coil</keyword>
<organism evidence="10 11">
    <name type="scientific">Hypholoma sublateritium (strain FD-334 SS-4)</name>
    <dbReference type="NCBI Taxonomy" id="945553"/>
    <lineage>
        <taxon>Eukaryota</taxon>
        <taxon>Fungi</taxon>
        <taxon>Dikarya</taxon>
        <taxon>Basidiomycota</taxon>
        <taxon>Agaricomycotina</taxon>
        <taxon>Agaricomycetes</taxon>
        <taxon>Agaricomycetidae</taxon>
        <taxon>Agaricales</taxon>
        <taxon>Agaricineae</taxon>
        <taxon>Strophariaceae</taxon>
        <taxon>Hypholoma</taxon>
    </lineage>
</organism>
<dbReference type="OrthoDB" id="4822at2759"/>
<feature type="compositionally biased region" description="Acidic residues" evidence="8">
    <location>
        <begin position="10"/>
        <end position="29"/>
    </location>
</feature>
<keyword evidence="4" id="KW-0747">Spliceosome</keyword>
<dbReference type="GO" id="GO:0003676">
    <property type="term" value="F:nucleic acid binding"/>
    <property type="evidence" value="ECO:0007669"/>
    <property type="project" value="InterPro"/>
</dbReference>
<evidence type="ECO:0000259" key="9">
    <source>
        <dbReference type="PROSITE" id="PS50174"/>
    </source>
</evidence>
<feature type="compositionally biased region" description="Basic and acidic residues" evidence="8">
    <location>
        <begin position="332"/>
        <end position="344"/>
    </location>
</feature>